<dbReference type="AlphaFoldDB" id="E9IVM1"/>
<name>E9IVM1_SOLIN</name>
<proteinExistence type="predicted"/>
<evidence type="ECO:0000313" key="2">
    <source>
        <dbReference type="EMBL" id="EFZ15382.1"/>
    </source>
</evidence>
<reference evidence="2" key="1">
    <citation type="journal article" date="2011" name="Proc. Natl. Acad. Sci. U.S.A.">
        <title>The genome of the fire ant Solenopsis invicta.</title>
        <authorList>
            <person name="Wurm Y."/>
            <person name="Wang J."/>
            <person name="Riba-Grognuz O."/>
            <person name="Corona M."/>
            <person name="Nygaard S."/>
            <person name="Hunt B.G."/>
            <person name="Ingram K.K."/>
            <person name="Falquet L."/>
            <person name="Nipitwattanaphon M."/>
            <person name="Gotzek D."/>
            <person name="Dijkstra M.B."/>
            <person name="Oettler J."/>
            <person name="Comtesse F."/>
            <person name="Shih C.J."/>
            <person name="Wu W.J."/>
            <person name="Yang C.C."/>
            <person name="Thomas J."/>
            <person name="Beaudoing E."/>
            <person name="Pradervand S."/>
            <person name="Flegel V."/>
            <person name="Cook E.D."/>
            <person name="Fabbretti R."/>
            <person name="Stockinger H."/>
            <person name="Long L."/>
            <person name="Farmerie W.G."/>
            <person name="Oakey J."/>
            <person name="Boomsma J.J."/>
            <person name="Pamilo P."/>
            <person name="Yi S.V."/>
            <person name="Heinze J."/>
            <person name="Goodisman M.A."/>
            <person name="Farinelli L."/>
            <person name="Harshman K."/>
            <person name="Hulo N."/>
            <person name="Cerutti L."/>
            <person name="Xenarios I."/>
            <person name="Shoemaker D."/>
            <person name="Keller L."/>
        </authorList>
    </citation>
    <scope>NUCLEOTIDE SEQUENCE [LARGE SCALE GENOMIC DNA]</scope>
</reference>
<dbReference type="EMBL" id="GL766295">
    <property type="protein sequence ID" value="EFZ15382.1"/>
    <property type="molecule type" value="Genomic_DNA"/>
</dbReference>
<organism>
    <name type="scientific">Solenopsis invicta</name>
    <name type="common">Red imported fire ant</name>
    <name type="synonym">Solenopsis wagneri</name>
    <dbReference type="NCBI Taxonomy" id="13686"/>
    <lineage>
        <taxon>Eukaryota</taxon>
        <taxon>Metazoa</taxon>
        <taxon>Ecdysozoa</taxon>
        <taxon>Arthropoda</taxon>
        <taxon>Hexapoda</taxon>
        <taxon>Insecta</taxon>
        <taxon>Pterygota</taxon>
        <taxon>Neoptera</taxon>
        <taxon>Endopterygota</taxon>
        <taxon>Hymenoptera</taxon>
        <taxon>Apocrita</taxon>
        <taxon>Aculeata</taxon>
        <taxon>Formicoidea</taxon>
        <taxon>Formicidae</taxon>
        <taxon>Myrmicinae</taxon>
        <taxon>Solenopsis</taxon>
    </lineage>
</organism>
<feature type="non-terminal residue" evidence="2">
    <location>
        <position position="95"/>
    </location>
</feature>
<accession>E9IVM1</accession>
<gene>
    <name evidence="2" type="ORF">SINV_09270</name>
</gene>
<evidence type="ECO:0000256" key="1">
    <source>
        <dbReference type="SAM" id="MobiDB-lite"/>
    </source>
</evidence>
<feature type="region of interest" description="Disordered" evidence="1">
    <location>
        <begin position="1"/>
        <end position="23"/>
    </location>
</feature>
<feature type="compositionally biased region" description="Polar residues" evidence="1">
    <location>
        <begin position="10"/>
        <end position="21"/>
    </location>
</feature>
<dbReference type="HOGENOM" id="CLU_2375437_0_0_1"/>
<evidence type="ECO:0008006" key="3">
    <source>
        <dbReference type="Google" id="ProtNLM"/>
    </source>
</evidence>
<protein>
    <recommendedName>
        <fullName evidence="3">Retrotransposon gag domain-containing protein</fullName>
    </recommendedName>
</protein>
<sequence length="95" mass="11053">MLEEEMLEPSVNQTPKDSSVPESRDILDKITKRFVITRYNNINQNASLWITTFEAECERFKLPIGRRVEALRLFLDDTAADWYSSLLINNSVESE</sequence>